<name>A0ABQ2GWY1_9PSED</name>
<comment type="caution">
    <text evidence="2">The sequence shown here is derived from an EMBL/GenBank/DDBJ whole genome shotgun (WGS) entry which is preliminary data.</text>
</comment>
<keyword evidence="1" id="KW-0472">Membrane</keyword>
<evidence type="ECO:0000256" key="1">
    <source>
        <dbReference type="SAM" id="Phobius"/>
    </source>
</evidence>
<dbReference type="RefSeq" id="WP_188867015.1">
    <property type="nucleotide sequence ID" value="NZ_BMNW01000006.1"/>
</dbReference>
<protein>
    <submittedName>
        <fullName evidence="2">Uncharacterized protein</fullName>
    </submittedName>
</protein>
<accession>A0ABQ2GWY1</accession>
<keyword evidence="1" id="KW-0812">Transmembrane</keyword>
<keyword evidence="3" id="KW-1185">Reference proteome</keyword>
<dbReference type="EMBL" id="BMNW01000006">
    <property type="protein sequence ID" value="GGM17848.1"/>
    <property type="molecule type" value="Genomic_DNA"/>
</dbReference>
<feature type="transmembrane region" description="Helical" evidence="1">
    <location>
        <begin position="21"/>
        <end position="40"/>
    </location>
</feature>
<proteinExistence type="predicted"/>
<evidence type="ECO:0000313" key="3">
    <source>
        <dbReference type="Proteomes" id="UP000616499"/>
    </source>
</evidence>
<gene>
    <name evidence="2" type="ORF">GCM10009425_30960</name>
</gene>
<keyword evidence="1" id="KW-1133">Transmembrane helix</keyword>
<evidence type="ECO:0000313" key="2">
    <source>
        <dbReference type="EMBL" id="GGM17848.1"/>
    </source>
</evidence>
<dbReference type="Proteomes" id="UP000616499">
    <property type="component" value="Unassembled WGS sequence"/>
</dbReference>
<organism evidence="2 3">
    <name type="scientific">Pseudomonas asuensis</name>
    <dbReference type="NCBI Taxonomy" id="1825787"/>
    <lineage>
        <taxon>Bacteria</taxon>
        <taxon>Pseudomonadati</taxon>
        <taxon>Pseudomonadota</taxon>
        <taxon>Gammaproteobacteria</taxon>
        <taxon>Pseudomonadales</taxon>
        <taxon>Pseudomonadaceae</taxon>
        <taxon>Pseudomonas</taxon>
    </lineage>
</organism>
<sequence length="60" mass="6791">MPKQNRSGINAKRLSTQRLTLVFVLLVILALTAMECWQVWTGYKEALEQAEINTSNLAVQ</sequence>
<reference evidence="3" key="1">
    <citation type="journal article" date="2019" name="Int. J. Syst. Evol. Microbiol.">
        <title>The Global Catalogue of Microorganisms (GCM) 10K type strain sequencing project: providing services to taxonomists for standard genome sequencing and annotation.</title>
        <authorList>
            <consortium name="The Broad Institute Genomics Platform"/>
            <consortium name="The Broad Institute Genome Sequencing Center for Infectious Disease"/>
            <person name="Wu L."/>
            <person name="Ma J."/>
        </authorList>
    </citation>
    <scope>NUCLEOTIDE SEQUENCE [LARGE SCALE GENOMIC DNA]</scope>
    <source>
        <strain evidence="3">JCM 13501</strain>
    </source>
</reference>